<dbReference type="GO" id="GO:0004553">
    <property type="term" value="F:hydrolase activity, hydrolyzing O-glycosyl compounds"/>
    <property type="evidence" value="ECO:0007669"/>
    <property type="project" value="InterPro"/>
</dbReference>
<sequence length="243" mass="26484">MKQLIKYMLTVLFAIAGALVVTTTADAAQIGIGTEQKIVQNPLELERQAIELAAEQKRLAEQERLAEEKRIAEAKRLAEETARQEAERKAEAEAKRLAELEAKRKAEEAEAARLADEQAQGAERRAEEAPVAQPMATKSTGRVIQVESTAYTNDAADNGTYGGRVLTATGHDVTDSIFYNGMRIIAVDPTIIPLGSKVHLEGIGDAIALDTGGRIKGNIVDLLVDTKQEAIQWGRRHIQVTVY</sequence>
<name>A0A377FU46_9BACL</name>
<dbReference type="Pfam" id="PF06725">
    <property type="entry name" value="3D"/>
    <property type="match status" value="1"/>
</dbReference>
<dbReference type="STRING" id="1397694.GCA_000702585_02203"/>
<feature type="signal peptide" evidence="3">
    <location>
        <begin position="1"/>
        <end position="27"/>
    </location>
</feature>
<dbReference type="PANTHER" id="PTHR39160">
    <property type="entry name" value="CELL WALL-BINDING PROTEIN YOCH"/>
    <property type="match status" value="1"/>
</dbReference>
<dbReference type="SUPFAM" id="SSF50685">
    <property type="entry name" value="Barwin-like endoglucanases"/>
    <property type="match status" value="1"/>
</dbReference>
<dbReference type="GO" id="GO:0019867">
    <property type="term" value="C:outer membrane"/>
    <property type="evidence" value="ECO:0007669"/>
    <property type="project" value="InterPro"/>
</dbReference>
<protein>
    <submittedName>
        <fullName evidence="5">Cell wall-binding protein yocH</fullName>
    </submittedName>
</protein>
<gene>
    <name evidence="5" type="primary">yocH_4</name>
    <name evidence="5" type="ORF">NCTC13163_01707</name>
</gene>
<reference evidence="5 6" key="1">
    <citation type="submission" date="2018-06" db="EMBL/GenBank/DDBJ databases">
        <authorList>
            <consortium name="Pathogen Informatics"/>
            <person name="Doyle S."/>
        </authorList>
    </citation>
    <scope>NUCLEOTIDE SEQUENCE [LARGE SCALE GENOMIC DNA]</scope>
    <source>
        <strain evidence="5 6">NCTC13163</strain>
    </source>
</reference>
<evidence type="ECO:0000259" key="4">
    <source>
        <dbReference type="Pfam" id="PF06725"/>
    </source>
</evidence>
<dbReference type="InterPro" id="IPR036908">
    <property type="entry name" value="RlpA-like_sf"/>
</dbReference>
<feature type="region of interest" description="Disordered" evidence="2">
    <location>
        <begin position="108"/>
        <end position="140"/>
    </location>
</feature>
<dbReference type="RefSeq" id="WP_081828302.1">
    <property type="nucleotide sequence ID" value="NZ_UGGP01000001.1"/>
</dbReference>
<evidence type="ECO:0000256" key="1">
    <source>
        <dbReference type="ARBA" id="ARBA00022729"/>
    </source>
</evidence>
<evidence type="ECO:0000313" key="6">
    <source>
        <dbReference type="Proteomes" id="UP000254060"/>
    </source>
</evidence>
<dbReference type="PANTHER" id="PTHR39160:SF6">
    <property type="entry name" value="CELL WALL-BINDING PROTEIN YOCH"/>
    <property type="match status" value="1"/>
</dbReference>
<dbReference type="EMBL" id="UGGP01000001">
    <property type="protein sequence ID" value="STO08337.1"/>
    <property type="molecule type" value="Genomic_DNA"/>
</dbReference>
<dbReference type="OrthoDB" id="9798935at2"/>
<evidence type="ECO:0000256" key="2">
    <source>
        <dbReference type="SAM" id="MobiDB-lite"/>
    </source>
</evidence>
<organism evidence="5 6">
    <name type="scientific">Exiguobacterium aurantiacum</name>
    <dbReference type="NCBI Taxonomy" id="33987"/>
    <lineage>
        <taxon>Bacteria</taxon>
        <taxon>Bacillati</taxon>
        <taxon>Bacillota</taxon>
        <taxon>Bacilli</taxon>
        <taxon>Bacillales</taxon>
        <taxon>Bacillales Family XII. Incertae Sedis</taxon>
        <taxon>Exiguobacterium</taxon>
    </lineage>
</organism>
<accession>A0A377FU46</accession>
<evidence type="ECO:0000313" key="5">
    <source>
        <dbReference type="EMBL" id="STO08337.1"/>
    </source>
</evidence>
<feature type="chain" id="PRO_5016845586" evidence="3">
    <location>
        <begin position="28"/>
        <end position="243"/>
    </location>
</feature>
<feature type="compositionally biased region" description="Basic and acidic residues" evidence="2">
    <location>
        <begin position="108"/>
        <end position="128"/>
    </location>
</feature>
<dbReference type="InterPro" id="IPR059180">
    <property type="entry name" value="3D_YorM"/>
</dbReference>
<feature type="domain" description="3D" evidence="4">
    <location>
        <begin position="184"/>
        <end position="242"/>
    </location>
</feature>
<dbReference type="CDD" id="cd14667">
    <property type="entry name" value="3D_containing_proteins"/>
    <property type="match status" value="1"/>
</dbReference>
<dbReference type="InterPro" id="IPR010611">
    <property type="entry name" value="3D_dom"/>
</dbReference>
<keyword evidence="1 3" id="KW-0732">Signal</keyword>
<evidence type="ECO:0000256" key="3">
    <source>
        <dbReference type="SAM" id="SignalP"/>
    </source>
</evidence>
<proteinExistence type="predicted"/>
<dbReference type="GO" id="GO:0009254">
    <property type="term" value="P:peptidoglycan turnover"/>
    <property type="evidence" value="ECO:0007669"/>
    <property type="project" value="InterPro"/>
</dbReference>
<dbReference type="AlphaFoldDB" id="A0A377FU46"/>
<dbReference type="Gene3D" id="2.40.40.10">
    <property type="entry name" value="RlpA-like domain"/>
    <property type="match status" value="1"/>
</dbReference>
<dbReference type="InterPro" id="IPR051933">
    <property type="entry name" value="Resuscitation_pf_RpfB"/>
</dbReference>
<dbReference type="Proteomes" id="UP000254060">
    <property type="component" value="Unassembled WGS sequence"/>
</dbReference>